<sequence>MKAVVMAGGEGSRLRPLTIRRPKPMVPIVGKPVMEHILNLLKRHGITEVVVTVQYLASNIEDYFGNGSQLGMRITYSREDVPLGTAGSVKNAEDQLTEPFLVISGDALTDYDLTELIKYHNEKKSLATLLLAHVHNPLEYGVIITNEDGHITQFLEKPSWGEVFSDTINTGIYVLDPKVFSYFERDKQFDFSQELFPMMLKQGDPIYGYVAPEGYWCDVGNLGEYMRANADMLQHNVNLDIPAHHLGNNIWCEEGAEIHEDAQLYGPVYLGRDCKVRAGAIIHGPSMIGSYSIIDERAQVDRSIVWNNSYIGDRAELRGAIVGSSSNIKSKAVMFEGSVIGDNSIIQDGAIIQPNVKIWPDKEIEAGAVVNTSIIWGSQGRRGLFSRYGVTGLVNVDLTPEFATKLGAAYGGILPKGSAVCLNRDTHRTSRMIKRGINAGLPSAGINVHDINQVPLPVARYFIRTTEAVGGVHVSMSPVDQRVVEIKIFDQNGLDINKTTERKIENLYFREDFRRVYIDEIGAIDVLSTKDIDGHYLEGFNRVVDYEAVRRRKFQLVVDYAHGSTNEMFSKILSNLGCEVIVLNSDSEEANPSRTPDELSKDMQRLATISSALNTDMGIRIDPSGERISVVDDRGRILDGMKILSVMTSLFLRRHRNGTVAAPVTAPSALEHIAKRYDGHIQHTKVLPHALMTAAGREGVVLVGDGSGQFAFPELHPAFDGMLAVAKLLELLSTFEMRLSEVVDDLPAYYMSSTRVNCPWEHKGKVMRILSEQYRERRAKPIDGIKIDLGKEWVLVLPDADGPFFHVFAESVSTEHAQALAEKYARVVSGLQQ</sequence>
<dbReference type="InterPro" id="IPR005844">
    <property type="entry name" value="A-D-PHexomutase_a/b/a-I"/>
</dbReference>
<name>A0A5J4KSF7_9CHLR</name>
<keyword evidence="3" id="KW-0963">Cytoplasm</keyword>
<dbReference type="Gene3D" id="2.160.10.10">
    <property type="entry name" value="Hexapeptide repeat proteins"/>
    <property type="match status" value="1"/>
</dbReference>
<dbReference type="Pfam" id="PF02880">
    <property type="entry name" value="PGM_PMM_III"/>
    <property type="match status" value="1"/>
</dbReference>
<dbReference type="InterPro" id="IPR005835">
    <property type="entry name" value="NTP_transferase_dom"/>
</dbReference>
<comment type="caution">
    <text evidence="12">The sequence shown here is derived from an EMBL/GenBank/DDBJ whole genome shotgun (WGS) entry which is preliminary data.</text>
</comment>
<dbReference type="Gene3D" id="3.90.550.10">
    <property type="entry name" value="Spore Coat Polysaccharide Biosynthesis Protein SpsA, Chain A"/>
    <property type="match status" value="1"/>
</dbReference>
<dbReference type="InterPro" id="IPR016055">
    <property type="entry name" value="A-D-PHexomutase_a/b/a-I/II/III"/>
</dbReference>
<comment type="similarity">
    <text evidence="2">Belongs to the phosphohexose mutase family.</text>
</comment>
<evidence type="ECO:0000256" key="6">
    <source>
        <dbReference type="ARBA" id="ARBA00022917"/>
    </source>
</evidence>
<dbReference type="GO" id="GO:0016740">
    <property type="term" value="F:transferase activity"/>
    <property type="evidence" value="ECO:0007669"/>
    <property type="project" value="UniProtKB-KW"/>
</dbReference>
<protein>
    <submittedName>
        <fullName evidence="12">Nucleotidyltransferase</fullName>
    </submittedName>
</protein>
<dbReference type="GO" id="GO:0016868">
    <property type="term" value="F:intramolecular phosphotransferase activity"/>
    <property type="evidence" value="ECO:0007669"/>
    <property type="project" value="InterPro"/>
</dbReference>
<dbReference type="Gene3D" id="3.30.310.50">
    <property type="entry name" value="Alpha-D-phosphohexomutase, C-terminal domain"/>
    <property type="match status" value="1"/>
</dbReference>
<feature type="domain" description="Nucleotidyl transferase" evidence="7">
    <location>
        <begin position="2"/>
        <end position="234"/>
    </location>
</feature>
<proteinExistence type="inferred from homology"/>
<feature type="domain" description="EIF2B subunit epsilon/gamma LbH" evidence="11">
    <location>
        <begin position="248"/>
        <end position="350"/>
    </location>
</feature>
<comment type="subcellular location">
    <subcellularLocation>
        <location evidence="1">Cytoplasm</location>
        <location evidence="1">Cytosol</location>
    </subcellularLocation>
</comment>
<evidence type="ECO:0000256" key="3">
    <source>
        <dbReference type="ARBA" id="ARBA00022490"/>
    </source>
</evidence>
<keyword evidence="6" id="KW-0648">Protein biosynthesis</keyword>
<dbReference type="Proteomes" id="UP000326912">
    <property type="component" value="Unassembled WGS sequence"/>
</dbReference>
<keyword evidence="5" id="KW-0597">Phosphoprotein</keyword>
<evidence type="ECO:0000259" key="10">
    <source>
        <dbReference type="Pfam" id="PF02880"/>
    </source>
</evidence>
<evidence type="ECO:0000313" key="13">
    <source>
        <dbReference type="Proteomes" id="UP000326912"/>
    </source>
</evidence>
<dbReference type="InterPro" id="IPR050486">
    <property type="entry name" value="Mannose-1P_guanyltransferase"/>
</dbReference>
<dbReference type="EMBL" id="BKZW01000001">
    <property type="protein sequence ID" value="GER89337.1"/>
    <property type="molecule type" value="Genomic_DNA"/>
</dbReference>
<dbReference type="Gene3D" id="3.40.120.10">
    <property type="entry name" value="Alpha-D-Glucose-1,6-Bisphosphate, subunit A, domain 3"/>
    <property type="match status" value="3"/>
</dbReference>
<gene>
    <name evidence="12" type="ORF">KDW_34990</name>
</gene>
<keyword evidence="4" id="KW-0396">Initiation factor</keyword>
<dbReference type="Pfam" id="PF25084">
    <property type="entry name" value="LbH_EIF2B"/>
    <property type="match status" value="1"/>
</dbReference>
<evidence type="ECO:0000256" key="4">
    <source>
        <dbReference type="ARBA" id="ARBA00022540"/>
    </source>
</evidence>
<dbReference type="RefSeq" id="WP_151757108.1">
    <property type="nucleotide sequence ID" value="NZ_BKZW01000001.1"/>
</dbReference>
<dbReference type="InterPro" id="IPR005846">
    <property type="entry name" value="A-D-PHexomutase_a/b/a-III"/>
</dbReference>
<dbReference type="CDD" id="cd05805">
    <property type="entry name" value="MPG1_transferase"/>
    <property type="match status" value="1"/>
</dbReference>
<dbReference type="SUPFAM" id="SSF55957">
    <property type="entry name" value="Phosphoglucomutase, C-terminal domain"/>
    <property type="match status" value="1"/>
</dbReference>
<reference evidence="12 13" key="1">
    <citation type="submission" date="2019-10" db="EMBL/GenBank/DDBJ databases">
        <title>Dictyobacter vulcani sp. nov., within the class Ktedonobacteria, isolated from soil of volcanic Mt. Zao.</title>
        <authorList>
            <person name="Zheng Y."/>
            <person name="Wang C.M."/>
            <person name="Sakai Y."/>
            <person name="Abe K."/>
            <person name="Yokota A."/>
            <person name="Yabe S."/>
        </authorList>
    </citation>
    <scope>NUCLEOTIDE SEQUENCE [LARGE SCALE GENOMIC DNA]</scope>
    <source>
        <strain evidence="12 13">W12</strain>
    </source>
</reference>
<dbReference type="AlphaFoldDB" id="A0A5J4KSF7"/>
<dbReference type="Pfam" id="PF02878">
    <property type="entry name" value="PGM_PMM_I"/>
    <property type="match status" value="1"/>
</dbReference>
<evidence type="ECO:0000259" key="8">
    <source>
        <dbReference type="Pfam" id="PF02878"/>
    </source>
</evidence>
<evidence type="ECO:0000259" key="7">
    <source>
        <dbReference type="Pfam" id="PF00483"/>
    </source>
</evidence>
<evidence type="ECO:0000256" key="5">
    <source>
        <dbReference type="ARBA" id="ARBA00022553"/>
    </source>
</evidence>
<feature type="domain" description="Alpha-D-phosphohexomutase alpha/beta/alpha" evidence="10">
    <location>
        <begin position="640"/>
        <end position="748"/>
    </location>
</feature>
<dbReference type="CDD" id="cd04181">
    <property type="entry name" value="NTP_transferase"/>
    <property type="match status" value="1"/>
</dbReference>
<dbReference type="SUPFAM" id="SSF53738">
    <property type="entry name" value="Phosphoglucomutase, first 3 domains"/>
    <property type="match status" value="3"/>
</dbReference>
<dbReference type="InterPro" id="IPR005845">
    <property type="entry name" value="A-D-PHexomutase_a/b/a-II"/>
</dbReference>
<accession>A0A5J4KSF7</accession>
<dbReference type="InterPro" id="IPR056764">
    <property type="entry name" value="LbH_EIF2B3/5"/>
</dbReference>
<keyword evidence="13" id="KW-1185">Reference proteome</keyword>
<evidence type="ECO:0000256" key="2">
    <source>
        <dbReference type="ARBA" id="ARBA00010231"/>
    </source>
</evidence>
<dbReference type="InterPro" id="IPR036900">
    <property type="entry name" value="A-D-PHexomutase_C_sf"/>
</dbReference>
<evidence type="ECO:0000313" key="12">
    <source>
        <dbReference type="EMBL" id="GER89337.1"/>
    </source>
</evidence>
<dbReference type="SUPFAM" id="SSF51161">
    <property type="entry name" value="Trimeric LpxA-like enzymes"/>
    <property type="match status" value="1"/>
</dbReference>
<dbReference type="Pfam" id="PF00483">
    <property type="entry name" value="NTP_transferase"/>
    <property type="match status" value="1"/>
</dbReference>
<dbReference type="PANTHER" id="PTHR22572">
    <property type="entry name" value="SUGAR-1-PHOSPHATE GUANYL TRANSFERASE"/>
    <property type="match status" value="1"/>
</dbReference>
<dbReference type="SUPFAM" id="SSF53448">
    <property type="entry name" value="Nucleotide-diphospho-sugar transferases"/>
    <property type="match status" value="1"/>
</dbReference>
<organism evidence="12 13">
    <name type="scientific">Dictyobacter vulcani</name>
    <dbReference type="NCBI Taxonomy" id="2607529"/>
    <lineage>
        <taxon>Bacteria</taxon>
        <taxon>Bacillati</taxon>
        <taxon>Chloroflexota</taxon>
        <taxon>Ktedonobacteria</taxon>
        <taxon>Ktedonobacterales</taxon>
        <taxon>Dictyobacteraceae</taxon>
        <taxon>Dictyobacter</taxon>
    </lineage>
</organism>
<dbReference type="InterPro" id="IPR029044">
    <property type="entry name" value="Nucleotide-diphossugar_trans"/>
</dbReference>
<keyword evidence="12" id="KW-0808">Transferase</keyword>
<evidence type="ECO:0000256" key="1">
    <source>
        <dbReference type="ARBA" id="ARBA00004514"/>
    </source>
</evidence>
<dbReference type="InterPro" id="IPR011004">
    <property type="entry name" value="Trimer_LpxA-like_sf"/>
</dbReference>
<evidence type="ECO:0000259" key="11">
    <source>
        <dbReference type="Pfam" id="PF25084"/>
    </source>
</evidence>
<dbReference type="GO" id="GO:0005975">
    <property type="term" value="P:carbohydrate metabolic process"/>
    <property type="evidence" value="ECO:0007669"/>
    <property type="project" value="InterPro"/>
</dbReference>
<feature type="domain" description="Alpha-D-phosphohexomutase alpha/beta/alpha" evidence="8">
    <location>
        <begin position="384"/>
        <end position="514"/>
    </location>
</feature>
<dbReference type="Pfam" id="PF02879">
    <property type="entry name" value="PGM_PMM_II"/>
    <property type="match status" value="1"/>
</dbReference>
<evidence type="ECO:0000259" key="9">
    <source>
        <dbReference type="Pfam" id="PF02879"/>
    </source>
</evidence>
<feature type="domain" description="Alpha-D-phosphohexomutase alpha/beta/alpha" evidence="9">
    <location>
        <begin position="536"/>
        <end position="635"/>
    </location>
</feature>